<keyword evidence="1" id="KW-0560">Oxidoreductase</keyword>
<dbReference type="SUPFAM" id="SSF51735">
    <property type="entry name" value="NAD(P)-binding Rossmann-fold domains"/>
    <property type="match status" value="1"/>
</dbReference>
<dbReference type="Gene3D" id="3.30.360.10">
    <property type="entry name" value="Dihydrodipicolinate Reductase, domain 2"/>
    <property type="match status" value="1"/>
</dbReference>
<dbReference type="GO" id="GO:0016491">
    <property type="term" value="F:oxidoreductase activity"/>
    <property type="evidence" value="ECO:0007669"/>
    <property type="project" value="UniProtKB-KW"/>
</dbReference>
<dbReference type="AlphaFoldDB" id="A0A4V3HF15"/>
<evidence type="ECO:0000259" key="2">
    <source>
        <dbReference type="Pfam" id="PF01408"/>
    </source>
</evidence>
<dbReference type="PANTHER" id="PTHR43818">
    <property type="entry name" value="BCDNA.GH03377"/>
    <property type="match status" value="1"/>
</dbReference>
<name>A0A4V3HF15_9BACL</name>
<evidence type="ECO:0000313" key="5">
    <source>
        <dbReference type="Proteomes" id="UP000294581"/>
    </source>
</evidence>
<organism evidence="4 5">
    <name type="scientific">Alicyclobacillus sacchari</name>
    <dbReference type="NCBI Taxonomy" id="392010"/>
    <lineage>
        <taxon>Bacteria</taxon>
        <taxon>Bacillati</taxon>
        <taxon>Bacillota</taxon>
        <taxon>Bacilli</taxon>
        <taxon>Bacillales</taxon>
        <taxon>Alicyclobacillaceae</taxon>
        <taxon>Alicyclobacillus</taxon>
    </lineage>
</organism>
<evidence type="ECO:0000259" key="3">
    <source>
        <dbReference type="Pfam" id="PF22725"/>
    </source>
</evidence>
<dbReference type="EMBL" id="SORF01000001">
    <property type="protein sequence ID" value="TDY51101.1"/>
    <property type="molecule type" value="Genomic_DNA"/>
</dbReference>
<reference evidence="4 5" key="1">
    <citation type="submission" date="2019-03" db="EMBL/GenBank/DDBJ databases">
        <title>Genomic Encyclopedia of Type Strains, Phase IV (KMG-IV): sequencing the most valuable type-strain genomes for metagenomic binning, comparative biology and taxonomic classification.</title>
        <authorList>
            <person name="Goeker M."/>
        </authorList>
    </citation>
    <scope>NUCLEOTIDE SEQUENCE [LARGE SCALE GENOMIC DNA]</scope>
    <source>
        <strain evidence="4 5">DSM 17974</strain>
    </source>
</reference>
<dbReference type="InterPro" id="IPR036291">
    <property type="entry name" value="NAD(P)-bd_dom_sf"/>
</dbReference>
<keyword evidence="5" id="KW-1185">Reference proteome</keyword>
<feature type="domain" description="GFO/IDH/MocA-like oxidoreductase" evidence="3">
    <location>
        <begin position="140"/>
        <end position="286"/>
    </location>
</feature>
<dbReference type="OrthoDB" id="2350336at2"/>
<dbReference type="InterPro" id="IPR050463">
    <property type="entry name" value="Gfo/Idh/MocA_oxidrdct_glycsds"/>
</dbReference>
<evidence type="ECO:0000313" key="4">
    <source>
        <dbReference type="EMBL" id="TDY51101.1"/>
    </source>
</evidence>
<dbReference type="SUPFAM" id="SSF55347">
    <property type="entry name" value="Glyceraldehyde-3-phosphate dehydrogenase-like, C-terminal domain"/>
    <property type="match status" value="1"/>
</dbReference>
<feature type="domain" description="Gfo/Idh/MocA-like oxidoreductase N-terminal" evidence="2">
    <location>
        <begin position="6"/>
        <end position="130"/>
    </location>
</feature>
<dbReference type="Proteomes" id="UP000294581">
    <property type="component" value="Unassembled WGS sequence"/>
</dbReference>
<dbReference type="Pfam" id="PF01408">
    <property type="entry name" value="GFO_IDH_MocA"/>
    <property type="match status" value="1"/>
</dbReference>
<dbReference type="Gene3D" id="3.40.50.720">
    <property type="entry name" value="NAD(P)-binding Rossmann-like Domain"/>
    <property type="match status" value="1"/>
</dbReference>
<dbReference type="InterPro" id="IPR055170">
    <property type="entry name" value="GFO_IDH_MocA-like_dom"/>
</dbReference>
<protein>
    <submittedName>
        <fullName evidence="4">Putative dehydrogenase</fullName>
    </submittedName>
</protein>
<dbReference type="InterPro" id="IPR000683">
    <property type="entry name" value="Gfo/Idh/MocA-like_OxRdtase_N"/>
</dbReference>
<dbReference type="PANTHER" id="PTHR43818:SF11">
    <property type="entry name" value="BCDNA.GH03377"/>
    <property type="match status" value="1"/>
</dbReference>
<dbReference type="GO" id="GO:0000166">
    <property type="term" value="F:nucleotide binding"/>
    <property type="evidence" value="ECO:0007669"/>
    <property type="project" value="InterPro"/>
</dbReference>
<comment type="caution">
    <text evidence="4">The sequence shown here is derived from an EMBL/GenBank/DDBJ whole genome shotgun (WGS) entry which is preliminary data.</text>
</comment>
<proteinExistence type="predicted"/>
<gene>
    <name evidence="4" type="ORF">C7445_10193</name>
</gene>
<accession>A0A4V3HF15</accession>
<evidence type="ECO:0000256" key="1">
    <source>
        <dbReference type="ARBA" id="ARBA00023002"/>
    </source>
</evidence>
<dbReference type="RefSeq" id="WP_134158091.1">
    <property type="nucleotide sequence ID" value="NZ_SORF01000001.1"/>
</dbReference>
<sequence length="387" mass="43619">MSKRALRIGMIGYQFMGKAHSHAFRDLDFFFDLPVTPVLQAIAGRNEEAVRQAAAQYGFASFETDWRRLIERDDIDVIDIVTPNVAHAEMAIAAVQAGKHVICEKPLAMTVDEAVRMREAAAANGVRALVCHNYRYAPAVQYAKRLIEEGRLGRIYHIRAEYLQDWIMDPNFPLVWRLRKEVTGSGALGDIGAHILDLARFLVGEVRDLAATMETFIKERPLGEMSGGLEAKADHSRTGEVDVDDAVAFLAHFENGALGVFEATRFAAGNRNGNRFEINGERGSLRWDLENMNNLQVYLEDDERGMQGFRTINCTEPVHPFADRYWPAGHIIGYEHTFMNLFATFFRSLEDGSPCKPDFEDGVRNQCVLDAVERAAASKQWETVIYR</sequence>
<dbReference type="Pfam" id="PF22725">
    <property type="entry name" value="GFO_IDH_MocA_C3"/>
    <property type="match status" value="1"/>
</dbReference>